<keyword evidence="1" id="KW-0472">Membrane</keyword>
<dbReference type="Proteomes" id="UP001165287">
    <property type="component" value="Unassembled WGS sequence"/>
</dbReference>
<accession>A0ABS7V0S8</accession>
<feature type="transmembrane region" description="Helical" evidence="1">
    <location>
        <begin position="32"/>
        <end position="50"/>
    </location>
</feature>
<feature type="transmembrane region" description="Helical" evidence="1">
    <location>
        <begin position="70"/>
        <end position="89"/>
    </location>
</feature>
<evidence type="ECO:0000313" key="2">
    <source>
        <dbReference type="EMBL" id="MBZ5753884.1"/>
    </source>
</evidence>
<name>A0ABS7V0S8_9BACI</name>
<gene>
    <name evidence="2" type="ORF">K9V48_27750</name>
</gene>
<sequence>MSLKNQWLINIAMVLISWLLLPIVGKNNIKRFLPASILAILLTIFDLQIGKQRRWWSFYNKPQSTISNEFPFLIGPMLVMSLFSLKWTYGNFKKFIMLNAFFQVIFTFPITRLFTKLKVYKLVWFNEFQFFLYFFYKAFFLYGFQYIIESKKKFT</sequence>
<organism evidence="2 3">
    <name type="scientific">Metabacillus rhizolycopersici</name>
    <dbReference type="NCBI Taxonomy" id="2875709"/>
    <lineage>
        <taxon>Bacteria</taxon>
        <taxon>Bacillati</taxon>
        <taxon>Bacillota</taxon>
        <taxon>Bacilli</taxon>
        <taxon>Bacillales</taxon>
        <taxon>Bacillaceae</taxon>
        <taxon>Metabacillus</taxon>
    </lineage>
</organism>
<dbReference type="RefSeq" id="WP_224142278.1">
    <property type="nucleotide sequence ID" value="NZ_JAIQUM010000184.1"/>
</dbReference>
<protein>
    <recommendedName>
        <fullName evidence="4">Lycopene cyclase domain-containing protein</fullName>
    </recommendedName>
</protein>
<comment type="caution">
    <text evidence="2">The sequence shown here is derived from an EMBL/GenBank/DDBJ whole genome shotgun (WGS) entry which is preliminary data.</text>
</comment>
<keyword evidence="1" id="KW-0812">Transmembrane</keyword>
<feature type="transmembrane region" description="Helical" evidence="1">
    <location>
        <begin position="6"/>
        <end position="25"/>
    </location>
</feature>
<evidence type="ECO:0008006" key="4">
    <source>
        <dbReference type="Google" id="ProtNLM"/>
    </source>
</evidence>
<evidence type="ECO:0000313" key="3">
    <source>
        <dbReference type="Proteomes" id="UP001165287"/>
    </source>
</evidence>
<keyword evidence="3" id="KW-1185">Reference proteome</keyword>
<proteinExistence type="predicted"/>
<evidence type="ECO:0000256" key="1">
    <source>
        <dbReference type="SAM" id="Phobius"/>
    </source>
</evidence>
<dbReference type="EMBL" id="JAIQUM010000184">
    <property type="protein sequence ID" value="MBZ5753884.1"/>
    <property type="molecule type" value="Genomic_DNA"/>
</dbReference>
<reference evidence="2" key="1">
    <citation type="submission" date="2024-05" db="EMBL/GenBank/DDBJ databases">
        <title>Metabacillus sp. nov., isolated from the rhizosphere soil of tomato plants.</title>
        <authorList>
            <person name="Ma R."/>
        </authorList>
    </citation>
    <scope>NUCLEOTIDE SEQUENCE</scope>
    <source>
        <strain evidence="2">DBTR6</strain>
    </source>
</reference>
<keyword evidence="1" id="KW-1133">Transmembrane helix</keyword>
<feature type="transmembrane region" description="Helical" evidence="1">
    <location>
        <begin position="130"/>
        <end position="148"/>
    </location>
</feature>
<feature type="transmembrane region" description="Helical" evidence="1">
    <location>
        <begin position="96"/>
        <end position="115"/>
    </location>
</feature>